<organism evidence="2 3">
    <name type="scientific">Pseudaquabacterium pictum</name>
    <dbReference type="NCBI Taxonomy" id="2315236"/>
    <lineage>
        <taxon>Bacteria</taxon>
        <taxon>Pseudomonadati</taxon>
        <taxon>Pseudomonadota</taxon>
        <taxon>Betaproteobacteria</taxon>
        <taxon>Burkholderiales</taxon>
        <taxon>Sphaerotilaceae</taxon>
        <taxon>Pseudaquabacterium</taxon>
    </lineage>
</organism>
<dbReference type="Proteomes" id="UP000301751">
    <property type="component" value="Unassembled WGS sequence"/>
</dbReference>
<dbReference type="Pfam" id="PF05940">
    <property type="entry name" value="NnrS"/>
    <property type="match status" value="1"/>
</dbReference>
<gene>
    <name evidence="2" type="ORF">AQPW35_45530</name>
</gene>
<evidence type="ECO:0000256" key="1">
    <source>
        <dbReference type="SAM" id="Phobius"/>
    </source>
</evidence>
<name>A0A480AYX8_9BURK</name>
<dbReference type="AlphaFoldDB" id="A0A480AYX8"/>
<feature type="transmembrane region" description="Helical" evidence="1">
    <location>
        <begin position="198"/>
        <end position="216"/>
    </location>
</feature>
<feature type="transmembrane region" description="Helical" evidence="1">
    <location>
        <begin position="290"/>
        <end position="310"/>
    </location>
</feature>
<feature type="transmembrane region" description="Helical" evidence="1">
    <location>
        <begin position="137"/>
        <end position="160"/>
    </location>
</feature>
<evidence type="ECO:0000313" key="2">
    <source>
        <dbReference type="EMBL" id="GCL65472.1"/>
    </source>
</evidence>
<feature type="transmembrane region" description="Helical" evidence="1">
    <location>
        <begin position="357"/>
        <end position="378"/>
    </location>
</feature>
<keyword evidence="1" id="KW-0472">Membrane</keyword>
<evidence type="ECO:0000313" key="3">
    <source>
        <dbReference type="Proteomes" id="UP000301751"/>
    </source>
</evidence>
<sequence>MVRAVMTKPTSAIPLAVTGAPQGAAAAASSAQFPLPGWPLFRLGFRPFYLGAAAFALFAVPYWIAGLLGLVALPSTMPPLLWHAHEMLYGFAVAVIVGFLLTAGKAWTGLATPRGATLAVMAGLWLAARLSAVGAPYAVYAVLDVVLLPWVALALIRVLLKAGNRRNLPLGAILLLLATANVSFHAAVLGWLNIDPLWALHAGLALVVMIECVIAGRVIPAFTMSALPGRQLKVPAWLERSTLAATALSLASWVLLSANPVTAAGFALAALLHAARLWHWQPWRTRARPILWVLHAAYAWLPVGFLLLAWAQLGGVAASAGIHALAVGATAGLIVGMVTRTARGHTGRPLKVSRLEVAAYLLVAGAAVARVLLPLVAPAHTSDWLVVAAAAWAAAFSLYLWVFTPWLLSSRLDGKDG</sequence>
<feature type="transmembrane region" description="Helical" evidence="1">
    <location>
        <begin position="87"/>
        <end position="107"/>
    </location>
</feature>
<evidence type="ECO:0008006" key="4">
    <source>
        <dbReference type="Google" id="ProtNLM"/>
    </source>
</evidence>
<dbReference type="EMBL" id="BJCL01000017">
    <property type="protein sequence ID" value="GCL65472.1"/>
    <property type="molecule type" value="Genomic_DNA"/>
</dbReference>
<feature type="transmembrane region" description="Helical" evidence="1">
    <location>
        <begin position="172"/>
        <end position="192"/>
    </location>
</feature>
<feature type="transmembrane region" description="Helical" evidence="1">
    <location>
        <begin position="261"/>
        <end position="278"/>
    </location>
</feature>
<feature type="transmembrane region" description="Helical" evidence="1">
    <location>
        <begin position="316"/>
        <end position="336"/>
    </location>
</feature>
<keyword evidence="1" id="KW-1133">Transmembrane helix</keyword>
<keyword evidence="1" id="KW-0812">Transmembrane</keyword>
<protein>
    <recommendedName>
        <fullName evidence="4">Short-chain dehydrogenase</fullName>
    </recommendedName>
</protein>
<reference evidence="3" key="1">
    <citation type="submission" date="2019-03" db="EMBL/GenBank/DDBJ databases">
        <title>Aquabacterium pictum sp.nov., the first bacteriochlorophyll a-containing freshwater bacterium in the genus Aquabacterium of the class Betaproteobacteria.</title>
        <authorList>
            <person name="Hirose S."/>
            <person name="Tank M."/>
            <person name="Hara E."/>
            <person name="Tamaki H."/>
            <person name="Takaichi S."/>
            <person name="Haruta S."/>
            <person name="Hanada S."/>
        </authorList>
    </citation>
    <scope>NUCLEOTIDE SEQUENCE [LARGE SCALE GENOMIC DNA]</scope>
    <source>
        <strain evidence="3">W35</strain>
    </source>
</reference>
<feature type="transmembrane region" description="Helical" evidence="1">
    <location>
        <begin position="50"/>
        <end position="75"/>
    </location>
</feature>
<keyword evidence="3" id="KW-1185">Reference proteome</keyword>
<proteinExistence type="predicted"/>
<comment type="caution">
    <text evidence="2">The sequence shown here is derived from an EMBL/GenBank/DDBJ whole genome shotgun (WGS) entry which is preliminary data.</text>
</comment>
<dbReference type="InterPro" id="IPR010266">
    <property type="entry name" value="NnrS"/>
</dbReference>
<feature type="transmembrane region" description="Helical" evidence="1">
    <location>
        <begin position="384"/>
        <end position="408"/>
    </location>
</feature>
<accession>A0A480AYX8</accession>